<keyword evidence="3" id="KW-1185">Reference proteome</keyword>
<evidence type="ECO:0000313" key="2">
    <source>
        <dbReference type="EMBL" id="CEM37406.1"/>
    </source>
</evidence>
<feature type="region of interest" description="Disordered" evidence="1">
    <location>
        <begin position="1"/>
        <end position="51"/>
    </location>
</feature>
<accession>A0A0G4H1E1</accession>
<organism evidence="2 3">
    <name type="scientific">Vitrella brassicaformis (strain CCMP3155)</name>
    <dbReference type="NCBI Taxonomy" id="1169540"/>
    <lineage>
        <taxon>Eukaryota</taxon>
        <taxon>Sar</taxon>
        <taxon>Alveolata</taxon>
        <taxon>Colpodellida</taxon>
        <taxon>Vitrellaceae</taxon>
        <taxon>Vitrella</taxon>
    </lineage>
</organism>
<evidence type="ECO:0000313" key="3">
    <source>
        <dbReference type="Proteomes" id="UP000041254"/>
    </source>
</evidence>
<dbReference type="EMBL" id="CDMY01000938">
    <property type="protein sequence ID" value="CEM37406.1"/>
    <property type="molecule type" value="Genomic_DNA"/>
</dbReference>
<dbReference type="VEuPathDB" id="CryptoDB:Vbra_19245"/>
<feature type="compositionally biased region" description="Polar residues" evidence="1">
    <location>
        <begin position="21"/>
        <end position="43"/>
    </location>
</feature>
<dbReference type="InParanoid" id="A0A0G4H1E1"/>
<reference evidence="2 3" key="1">
    <citation type="submission" date="2014-11" db="EMBL/GenBank/DDBJ databases">
        <authorList>
            <person name="Zhu J."/>
            <person name="Qi W."/>
            <person name="Song R."/>
        </authorList>
    </citation>
    <scope>NUCLEOTIDE SEQUENCE [LARGE SCALE GENOMIC DNA]</scope>
</reference>
<dbReference type="Proteomes" id="UP000041254">
    <property type="component" value="Unassembled WGS sequence"/>
</dbReference>
<name>A0A0G4H1E1_VITBC</name>
<dbReference type="AlphaFoldDB" id="A0A0G4H1E1"/>
<evidence type="ECO:0000256" key="1">
    <source>
        <dbReference type="SAM" id="MobiDB-lite"/>
    </source>
</evidence>
<proteinExistence type="predicted"/>
<gene>
    <name evidence="2" type="ORF">Vbra_19245</name>
</gene>
<sequence length="114" mass="12427">MEPQAAGSMDADTSKKETGSKAETGTNVPPNPMVQPSIQQGNAPGSGLIVENHELRTAASGGAPGEKILRYIDDPERPYDYGKADRARNYWMCHDFNVCCGCVPRVRRDSQFVI</sequence>
<protein>
    <submittedName>
        <fullName evidence="2">Uncharacterized protein</fullName>
    </submittedName>
</protein>